<keyword evidence="4 10" id="KW-0812">Transmembrane</keyword>
<dbReference type="GO" id="GO:0007165">
    <property type="term" value="P:signal transduction"/>
    <property type="evidence" value="ECO:0007669"/>
    <property type="project" value="UniProtKB-KW"/>
</dbReference>
<organism evidence="11 12">
    <name type="scientific">Cotesia congregata</name>
    <name type="common">Parasitoid wasp</name>
    <name type="synonym">Apanteles congregatus</name>
    <dbReference type="NCBI Taxonomy" id="51543"/>
    <lineage>
        <taxon>Eukaryota</taxon>
        <taxon>Metazoa</taxon>
        <taxon>Ecdysozoa</taxon>
        <taxon>Arthropoda</taxon>
        <taxon>Hexapoda</taxon>
        <taxon>Insecta</taxon>
        <taxon>Pterygota</taxon>
        <taxon>Neoptera</taxon>
        <taxon>Endopterygota</taxon>
        <taxon>Hymenoptera</taxon>
        <taxon>Apocrita</taxon>
        <taxon>Ichneumonoidea</taxon>
        <taxon>Braconidae</taxon>
        <taxon>Microgastrinae</taxon>
        <taxon>Cotesia</taxon>
    </lineage>
</organism>
<comment type="caution">
    <text evidence="10">Lacks conserved residue(s) required for the propagation of feature annotation.</text>
</comment>
<comment type="caution">
    <text evidence="11">The sequence shown here is derived from an EMBL/GenBank/DDBJ whole genome shotgun (WGS) entry which is preliminary data.</text>
</comment>
<proteinExistence type="inferred from homology"/>
<evidence type="ECO:0000256" key="10">
    <source>
        <dbReference type="RuleBase" id="RU351113"/>
    </source>
</evidence>
<dbReference type="InterPro" id="IPR004117">
    <property type="entry name" value="7tm6_olfct_rcpt"/>
</dbReference>
<reference evidence="11" key="1">
    <citation type="submission" date="2021-04" db="EMBL/GenBank/DDBJ databases">
        <authorList>
            <person name="Chebbi M.A.C M."/>
        </authorList>
    </citation>
    <scope>NUCLEOTIDE SEQUENCE</scope>
</reference>
<dbReference type="EMBL" id="CAJNRD030001121">
    <property type="protein sequence ID" value="CAG5098052.1"/>
    <property type="molecule type" value="Genomic_DNA"/>
</dbReference>
<evidence type="ECO:0000256" key="3">
    <source>
        <dbReference type="ARBA" id="ARBA00022606"/>
    </source>
</evidence>
<feature type="transmembrane region" description="Helical" evidence="10">
    <location>
        <begin position="355"/>
        <end position="374"/>
    </location>
</feature>
<dbReference type="PANTHER" id="PTHR21137">
    <property type="entry name" value="ODORANT RECEPTOR"/>
    <property type="match status" value="1"/>
</dbReference>
<dbReference type="GO" id="GO:0005549">
    <property type="term" value="F:odorant binding"/>
    <property type="evidence" value="ECO:0007669"/>
    <property type="project" value="InterPro"/>
</dbReference>
<keyword evidence="6 10" id="KW-1133">Transmembrane helix</keyword>
<comment type="similarity">
    <text evidence="10">Belongs to the insect chemoreceptor superfamily. Heteromeric odorant receptor channel (TC 1.A.69) family.</text>
</comment>
<dbReference type="Proteomes" id="UP000786811">
    <property type="component" value="Unassembled WGS sequence"/>
</dbReference>
<evidence type="ECO:0000313" key="12">
    <source>
        <dbReference type="Proteomes" id="UP000786811"/>
    </source>
</evidence>
<keyword evidence="8 10" id="KW-0675">Receptor</keyword>
<comment type="subcellular location">
    <subcellularLocation>
        <location evidence="1 10">Cell membrane</location>
        <topology evidence="1 10">Multi-pass membrane protein</topology>
    </subcellularLocation>
</comment>
<evidence type="ECO:0000256" key="5">
    <source>
        <dbReference type="ARBA" id="ARBA00022725"/>
    </source>
</evidence>
<feature type="transmembrane region" description="Helical" evidence="10">
    <location>
        <begin position="74"/>
        <end position="95"/>
    </location>
</feature>
<dbReference type="AlphaFoldDB" id="A0A8J2HJE3"/>
<feature type="transmembrane region" description="Helical" evidence="10">
    <location>
        <begin position="249"/>
        <end position="269"/>
    </location>
</feature>
<evidence type="ECO:0000256" key="7">
    <source>
        <dbReference type="ARBA" id="ARBA00023136"/>
    </source>
</evidence>
<feature type="transmembrane region" description="Helical" evidence="10">
    <location>
        <begin position="47"/>
        <end position="68"/>
    </location>
</feature>
<evidence type="ECO:0000256" key="9">
    <source>
        <dbReference type="ARBA" id="ARBA00023224"/>
    </source>
</evidence>
<evidence type="ECO:0000313" key="11">
    <source>
        <dbReference type="EMBL" id="CAG5098052.1"/>
    </source>
</evidence>
<dbReference type="PANTHER" id="PTHR21137:SF35">
    <property type="entry name" value="ODORANT RECEPTOR 19A-RELATED"/>
    <property type="match status" value="1"/>
</dbReference>
<gene>
    <name evidence="11" type="ORF">HICCMSTLAB_LOCUS9009</name>
</gene>
<keyword evidence="7 10" id="KW-0472">Membrane</keyword>
<dbReference type="GO" id="GO:0005886">
    <property type="term" value="C:plasma membrane"/>
    <property type="evidence" value="ECO:0007669"/>
    <property type="project" value="UniProtKB-SubCell"/>
</dbReference>
<evidence type="ECO:0000256" key="6">
    <source>
        <dbReference type="ARBA" id="ARBA00022989"/>
    </source>
</evidence>
<dbReference type="Pfam" id="PF02949">
    <property type="entry name" value="7tm_6"/>
    <property type="match status" value="1"/>
</dbReference>
<keyword evidence="2" id="KW-1003">Cell membrane</keyword>
<keyword evidence="12" id="KW-1185">Reference proteome</keyword>
<sequence>MKLSTESRGFRITPEKAVKFIKVSVYLTCMWPPQGDESKISFKFRKYLSVFLSFGLFFPLLFSIVIYFNDMLIILKSAICMTALVNYISKVIIVTRYHREFEKFRSVLNEFILKASDSSKVVFQKYVDKFWKFQFFMVFCYYFGATGIIMGPLVLPQKFPTDAVYPFSVENPVVAGIIYAHQGFAAYLGAAGMVLDGQAALFLWYLNAKFDILVSEINRVAKREDLCWYIRQHQEILAFADELIPPIRALAFTTISVTKILMISSGFFLISDESLLVKLQFVMVAISSTFNTFLYSWAADDLINLSGAAMSSEIFNVFYRHSLKTKKICLFIIHRAQKPIVINIPGLLATLSSEYYASFLSAAFSCFATIHAVVNS</sequence>
<evidence type="ECO:0000256" key="4">
    <source>
        <dbReference type="ARBA" id="ARBA00022692"/>
    </source>
</evidence>
<dbReference type="OrthoDB" id="7179992at2759"/>
<dbReference type="GO" id="GO:0004984">
    <property type="term" value="F:olfactory receptor activity"/>
    <property type="evidence" value="ECO:0007669"/>
    <property type="project" value="InterPro"/>
</dbReference>
<name>A0A8J2HJE3_COTCN</name>
<feature type="transmembrane region" description="Helical" evidence="10">
    <location>
        <begin position="135"/>
        <end position="155"/>
    </location>
</feature>
<protein>
    <recommendedName>
        <fullName evidence="10">Odorant receptor</fullName>
    </recommendedName>
</protein>
<evidence type="ECO:0000256" key="8">
    <source>
        <dbReference type="ARBA" id="ARBA00023170"/>
    </source>
</evidence>
<evidence type="ECO:0000256" key="1">
    <source>
        <dbReference type="ARBA" id="ARBA00004651"/>
    </source>
</evidence>
<keyword evidence="3 10" id="KW-0716">Sensory transduction</keyword>
<accession>A0A8J2HJE3</accession>
<keyword evidence="9 10" id="KW-0807">Transducer</keyword>
<keyword evidence="5 10" id="KW-0552">Olfaction</keyword>
<evidence type="ECO:0000256" key="2">
    <source>
        <dbReference type="ARBA" id="ARBA00022475"/>
    </source>
</evidence>